<dbReference type="InterPro" id="IPR046796">
    <property type="entry name" value="Transposase_32_dom"/>
</dbReference>
<comment type="caution">
    <text evidence="3">The sequence shown here is derived from an EMBL/GenBank/DDBJ whole genome shotgun (WGS) entry which is preliminary data.</text>
</comment>
<evidence type="ECO:0000256" key="1">
    <source>
        <dbReference type="SAM" id="MobiDB-lite"/>
    </source>
</evidence>
<evidence type="ECO:0000313" key="3">
    <source>
        <dbReference type="EMBL" id="MQL77742.1"/>
    </source>
</evidence>
<reference evidence="3" key="1">
    <citation type="submission" date="2017-07" db="EMBL/GenBank/DDBJ databases">
        <title>Taro Niue Genome Assembly and Annotation.</title>
        <authorList>
            <person name="Atibalentja N."/>
            <person name="Keating K."/>
            <person name="Fields C.J."/>
        </authorList>
    </citation>
    <scope>NUCLEOTIDE SEQUENCE</scope>
    <source>
        <strain evidence="3">Niue_2</strain>
        <tissue evidence="3">Leaf</tissue>
    </source>
</reference>
<sequence length="819" mass="92204">MQWMKWSQIATISEASYPYLVKAFYVCLRSEADGSLISTVKGTQIHITYDLLESLFGVSTTGHNGVDCVDVQAKGLGIIGSEFKLKDDKIDTNQLNAFNQIHHFIVCQILVPRSATFPSCTKTNSDMMFWAIHNQDINMAEVIIKRMKSASVVIWDKKNKLKVSLPYAHLLTKIFQHFNINLTGEVSEKMGQAIRGRNLKKSGFSLVPGVWTKTSVVESEAIIGEGPEAPQVQESEVEAEVQVRSEAPVMTTQEEVEKKISVGQAQQEDVQVPTIPDVQSHQEEVRTEFPVVQQEEADIQIEVPVGNPQTIEEIPLRILSLLGNLRLMPPPLLWHLYLEVCWTLSPALKGSKRLFKLKKLPFTGSKSYLMEDAPIEGEHAVEKEVEAQGEHTYGAPDDQFREGVVESTSDEENEEFMEPAARASDKGKDAAPNIPLLIRREHHSSKKKKLKVNMKLVIERLDTHREILWSLQNELGQFRQALSTLGSGNAHTSSIQVDFATLEIPDVVFLNPLHSLVMESAVGTMIFERFAMVMGRISVQKGGSVSFHIFVFREYHQGHIRSDVLAPLLSECEHLSPSEWEQLYPLIAQQLTALNVSQARSGQPPLPAAEFLDLNSIHLVRDPYETRVERYKVYMAMKKELKQHQIFYPITIDKFLQHASFSTSTFYKSSLGSNEYGSFIEAQRQLHIQRMVLVMGPSHSIVYGAFESLHNFVTVVSTQVQCVSTHALYPGSSDEEKLSVMSTLLESVSTQQLYPVNRLKKSSQWCRHSLPRQASPYNTQKSFLAAKGVFPDLVPSPEAADHPFKRKDVGIKAILWREV</sequence>
<evidence type="ECO:0000259" key="2">
    <source>
        <dbReference type="Pfam" id="PF20167"/>
    </source>
</evidence>
<gene>
    <name evidence="3" type="ORF">Taro_010154</name>
</gene>
<dbReference type="AlphaFoldDB" id="A0A843TY65"/>
<evidence type="ECO:0000313" key="4">
    <source>
        <dbReference type="Proteomes" id="UP000652761"/>
    </source>
</evidence>
<organism evidence="3 4">
    <name type="scientific">Colocasia esculenta</name>
    <name type="common">Wild taro</name>
    <name type="synonym">Arum esculentum</name>
    <dbReference type="NCBI Taxonomy" id="4460"/>
    <lineage>
        <taxon>Eukaryota</taxon>
        <taxon>Viridiplantae</taxon>
        <taxon>Streptophyta</taxon>
        <taxon>Embryophyta</taxon>
        <taxon>Tracheophyta</taxon>
        <taxon>Spermatophyta</taxon>
        <taxon>Magnoliopsida</taxon>
        <taxon>Liliopsida</taxon>
        <taxon>Araceae</taxon>
        <taxon>Aroideae</taxon>
        <taxon>Colocasieae</taxon>
        <taxon>Colocasia</taxon>
    </lineage>
</organism>
<dbReference type="Proteomes" id="UP000652761">
    <property type="component" value="Unassembled WGS sequence"/>
</dbReference>
<accession>A0A843TY65</accession>
<dbReference type="EMBL" id="NMUH01000364">
    <property type="protein sequence ID" value="MQL77742.1"/>
    <property type="molecule type" value="Genomic_DNA"/>
</dbReference>
<proteinExistence type="predicted"/>
<keyword evidence="4" id="KW-1185">Reference proteome</keyword>
<name>A0A843TY65_COLES</name>
<dbReference type="Pfam" id="PF20167">
    <property type="entry name" value="Transposase_32"/>
    <property type="match status" value="1"/>
</dbReference>
<protein>
    <recommendedName>
        <fullName evidence="2">Putative plant transposon protein domain-containing protein</fullName>
    </recommendedName>
</protein>
<feature type="region of interest" description="Disordered" evidence="1">
    <location>
        <begin position="385"/>
        <end position="413"/>
    </location>
</feature>
<feature type="domain" description="Putative plant transposon protein" evidence="2">
    <location>
        <begin position="3"/>
        <end position="180"/>
    </location>
</feature>